<dbReference type="EMBL" id="JANBPW010006008">
    <property type="protein sequence ID" value="KAJ1931432.1"/>
    <property type="molecule type" value="Genomic_DNA"/>
</dbReference>
<name>A0ACC1IZ12_9FUNG</name>
<evidence type="ECO:0000313" key="2">
    <source>
        <dbReference type="Proteomes" id="UP001150603"/>
    </source>
</evidence>
<sequence>MFANRTVRRTLQRTEGTVSRHFSNTTKRIALQQQSQAKPQDAPAARSKVPAFTVPRSEFMVADLFAQSKQMLSTSGEVQAMSGPRASFRTLSELSLLEGQSAAEALVPRAPLKQIYAAPASVFMRVTPDAAIPEAMRLGPLAEPLLGMDPFRDGMSSLNLKGEEVNDFVEEFFDTIVAGGGIQEIAEPVAEEAAEGYQMTSVLRKRKSKMNKHKHRKLRKRTRALRKRLGK</sequence>
<organism evidence="1 2">
    <name type="scientific">Linderina macrospora</name>
    <dbReference type="NCBI Taxonomy" id="4868"/>
    <lineage>
        <taxon>Eukaryota</taxon>
        <taxon>Fungi</taxon>
        <taxon>Fungi incertae sedis</taxon>
        <taxon>Zoopagomycota</taxon>
        <taxon>Kickxellomycotina</taxon>
        <taxon>Kickxellomycetes</taxon>
        <taxon>Kickxellales</taxon>
        <taxon>Kickxellaceae</taxon>
        <taxon>Linderina</taxon>
    </lineage>
</organism>
<keyword evidence="2" id="KW-1185">Reference proteome</keyword>
<comment type="caution">
    <text evidence="1">The sequence shown here is derived from an EMBL/GenBank/DDBJ whole genome shotgun (WGS) entry which is preliminary data.</text>
</comment>
<gene>
    <name evidence="1" type="ORF">FBU59_006712</name>
</gene>
<evidence type="ECO:0000313" key="1">
    <source>
        <dbReference type="EMBL" id="KAJ1931432.1"/>
    </source>
</evidence>
<proteinExistence type="predicted"/>
<dbReference type="Proteomes" id="UP001150603">
    <property type="component" value="Unassembled WGS sequence"/>
</dbReference>
<accession>A0ACC1IZ12</accession>
<protein>
    <submittedName>
        <fullName evidence="1">Uncharacterized protein</fullName>
    </submittedName>
</protein>
<reference evidence="1" key="1">
    <citation type="submission" date="2022-07" db="EMBL/GenBank/DDBJ databases">
        <title>Phylogenomic reconstructions and comparative analyses of Kickxellomycotina fungi.</title>
        <authorList>
            <person name="Reynolds N.K."/>
            <person name="Stajich J.E."/>
            <person name="Barry K."/>
            <person name="Grigoriev I.V."/>
            <person name="Crous P."/>
            <person name="Smith M.E."/>
        </authorList>
    </citation>
    <scope>NUCLEOTIDE SEQUENCE</scope>
    <source>
        <strain evidence="1">NRRL 5244</strain>
    </source>
</reference>